<name>A0A6J4PD40_9ACTN</name>
<organism evidence="1">
    <name type="scientific">uncultured Propionibacteriaceae bacterium</name>
    <dbReference type="NCBI Taxonomy" id="257457"/>
    <lineage>
        <taxon>Bacteria</taxon>
        <taxon>Bacillati</taxon>
        <taxon>Actinomycetota</taxon>
        <taxon>Actinomycetes</taxon>
        <taxon>Propionibacteriales</taxon>
        <taxon>Propionibacteriaceae</taxon>
        <taxon>environmental samples</taxon>
    </lineage>
</organism>
<dbReference type="AlphaFoldDB" id="A0A6J4PD40"/>
<gene>
    <name evidence="1" type="ORF">AVDCRST_MAG75-2643</name>
</gene>
<reference evidence="1" key="1">
    <citation type="submission" date="2020-02" db="EMBL/GenBank/DDBJ databases">
        <authorList>
            <person name="Meier V. D."/>
        </authorList>
    </citation>
    <scope>NUCLEOTIDE SEQUENCE</scope>
    <source>
        <strain evidence="1">AVDCRST_MAG75</strain>
    </source>
</reference>
<protein>
    <submittedName>
        <fullName evidence="1">Uncharacterized protein</fullName>
    </submittedName>
</protein>
<dbReference type="EMBL" id="CADCUO010000189">
    <property type="protein sequence ID" value="CAA9409449.1"/>
    <property type="molecule type" value="Genomic_DNA"/>
</dbReference>
<evidence type="ECO:0000313" key="1">
    <source>
        <dbReference type="EMBL" id="CAA9409449.1"/>
    </source>
</evidence>
<sequence length="45" mass="4564">MGHQIRAATAADVQYVQIRTEAGSDQVCGGGMETVVDLSCGAGPL</sequence>
<accession>A0A6J4PD40</accession>
<proteinExistence type="predicted"/>